<reference evidence="2" key="2">
    <citation type="submission" date="2020-09" db="EMBL/GenBank/DDBJ databases">
        <authorList>
            <person name="Sun Q."/>
            <person name="Sedlacek I."/>
        </authorList>
    </citation>
    <scope>NUCLEOTIDE SEQUENCE</scope>
    <source>
        <strain evidence="2">CCM 8606</strain>
    </source>
</reference>
<keyword evidence="3" id="KW-1185">Reference proteome</keyword>
<reference evidence="2" key="1">
    <citation type="journal article" date="2014" name="Int. J. Syst. Evol. Microbiol.">
        <title>Complete genome sequence of Corynebacterium casei LMG S-19264T (=DSM 44701T), isolated from a smear-ripened cheese.</title>
        <authorList>
            <consortium name="US DOE Joint Genome Institute (JGI-PGF)"/>
            <person name="Walter F."/>
            <person name="Albersmeier A."/>
            <person name="Kalinowski J."/>
            <person name="Ruckert C."/>
        </authorList>
    </citation>
    <scope>NUCLEOTIDE SEQUENCE</scope>
    <source>
        <strain evidence="2">CCM 8606</strain>
    </source>
</reference>
<dbReference type="PANTHER" id="PTHR11669:SF8">
    <property type="entry name" value="DNA POLYMERASE III SUBUNIT DELTA"/>
    <property type="match status" value="1"/>
</dbReference>
<protein>
    <submittedName>
        <fullName evidence="2">DNA polymerase III subunit delta</fullName>
    </submittedName>
</protein>
<evidence type="ECO:0000313" key="2">
    <source>
        <dbReference type="EMBL" id="GGI14810.1"/>
    </source>
</evidence>
<dbReference type="GO" id="GO:0006261">
    <property type="term" value="P:DNA-templated DNA replication"/>
    <property type="evidence" value="ECO:0007669"/>
    <property type="project" value="TreeGrafter"/>
</dbReference>
<dbReference type="SUPFAM" id="SSF52540">
    <property type="entry name" value="P-loop containing nucleoside triphosphate hydrolases"/>
    <property type="match status" value="1"/>
</dbReference>
<dbReference type="NCBIfam" id="NF005926">
    <property type="entry name" value="PRK07940.1"/>
    <property type="match status" value="1"/>
</dbReference>
<accession>A0A8J3EXA1</accession>
<dbReference type="Pfam" id="PF13177">
    <property type="entry name" value="DNA_pol3_delta2"/>
    <property type="match status" value="1"/>
</dbReference>
<dbReference type="AlphaFoldDB" id="A0A8J3EXA1"/>
<sequence length="380" mass="41602">MSVFEHVVGQQHAIAQLQCAAEHPQELAQSWLVCGPAGSGRTQLARCFAAALECPDHGCGVCSVCQHVLRGTHPDVTVLSTDQVTLSIDQVREVISKSEQMPATAAWRIIIIEDFERMLERTTNVLLKEIEEPSAHAIWILCAPSAQDVLPTIRSRTRVIHCAIPTTEQISQYLQESMHIDQEQSVNIARFAQGNLELAQQYAQDSARLQTRNSMISRALTMRKASEAVLLADSIISSAQKQAQVDADIQVSQEQQAFLHANGLTGSDAIPAKLRSAYNALGKKDVAKRLATRRSRDVFDHMLIALASVYRDALVIAQGADQRVDLVNSIFEDDVRALAQRIGAEGAIKRIEAIQTARARLAANGNTTLVFEALLCSLLP</sequence>
<comment type="caution">
    <text evidence="2">The sequence shown here is derived from an EMBL/GenBank/DDBJ whole genome shotgun (WGS) entry which is preliminary data.</text>
</comment>
<organism evidence="2 3">
    <name type="scientific">Galliscardovia ingluviei</name>
    <dbReference type="NCBI Taxonomy" id="1769422"/>
    <lineage>
        <taxon>Bacteria</taxon>
        <taxon>Bacillati</taxon>
        <taxon>Actinomycetota</taxon>
        <taxon>Actinomycetes</taxon>
        <taxon>Bifidobacteriales</taxon>
        <taxon>Bifidobacteriaceae</taxon>
        <taxon>Galliscardovia</taxon>
    </lineage>
</organism>
<dbReference type="EMBL" id="BMDH01000003">
    <property type="protein sequence ID" value="GGI14810.1"/>
    <property type="molecule type" value="Genomic_DNA"/>
</dbReference>
<dbReference type="InterPro" id="IPR050238">
    <property type="entry name" value="DNA_Rep/Repair_Clamp_Loader"/>
</dbReference>
<evidence type="ECO:0000313" key="3">
    <source>
        <dbReference type="Proteomes" id="UP000619536"/>
    </source>
</evidence>
<dbReference type="PANTHER" id="PTHR11669">
    <property type="entry name" value="REPLICATION FACTOR C / DNA POLYMERASE III GAMMA-TAU SUBUNIT"/>
    <property type="match status" value="1"/>
</dbReference>
<dbReference type="Proteomes" id="UP000619536">
    <property type="component" value="Unassembled WGS sequence"/>
</dbReference>
<dbReference type="InterPro" id="IPR027417">
    <property type="entry name" value="P-loop_NTPase"/>
</dbReference>
<feature type="domain" description="AAA+ ATPase" evidence="1">
    <location>
        <begin position="27"/>
        <end position="165"/>
    </location>
</feature>
<name>A0A8J3EXA1_9BIFI</name>
<dbReference type="RefSeq" id="WP_188355445.1">
    <property type="nucleotide sequence ID" value="NZ_BMDH01000003.1"/>
</dbReference>
<dbReference type="InterPro" id="IPR003593">
    <property type="entry name" value="AAA+_ATPase"/>
</dbReference>
<dbReference type="Gene3D" id="3.40.50.300">
    <property type="entry name" value="P-loop containing nucleotide triphosphate hydrolases"/>
    <property type="match status" value="1"/>
</dbReference>
<gene>
    <name evidence="2" type="ORF">GCM10007377_12780</name>
</gene>
<proteinExistence type="predicted"/>
<evidence type="ECO:0000259" key="1">
    <source>
        <dbReference type="SMART" id="SM00382"/>
    </source>
</evidence>
<dbReference type="SMART" id="SM00382">
    <property type="entry name" value="AAA"/>
    <property type="match status" value="1"/>
</dbReference>